<evidence type="ECO:0000256" key="1">
    <source>
        <dbReference type="SAM" id="MobiDB-lite"/>
    </source>
</evidence>
<feature type="region of interest" description="Disordered" evidence="1">
    <location>
        <begin position="30"/>
        <end position="49"/>
    </location>
</feature>
<name>A0A6J4JSC1_9PROT</name>
<accession>A0A6J4JSC1</accession>
<protein>
    <submittedName>
        <fullName evidence="2">Uncharacterized protein</fullName>
    </submittedName>
</protein>
<reference evidence="2" key="1">
    <citation type="submission" date="2020-02" db="EMBL/GenBank/DDBJ databases">
        <authorList>
            <person name="Meier V. D."/>
        </authorList>
    </citation>
    <scope>NUCLEOTIDE SEQUENCE</scope>
    <source>
        <strain evidence="2">AVDCRST_MAG27</strain>
    </source>
</reference>
<dbReference type="EMBL" id="CADCTD010000179">
    <property type="protein sequence ID" value="CAA9286306.1"/>
    <property type="molecule type" value="Genomic_DNA"/>
</dbReference>
<feature type="region of interest" description="Disordered" evidence="1">
    <location>
        <begin position="1"/>
        <end position="21"/>
    </location>
</feature>
<feature type="non-terminal residue" evidence="2">
    <location>
        <position position="49"/>
    </location>
</feature>
<dbReference type="AlphaFoldDB" id="A0A6J4JSC1"/>
<gene>
    <name evidence="2" type="ORF">AVDCRST_MAG27-4270</name>
</gene>
<sequence>ACGRRGAVRPLAAGRAPWPDASTLADRAEPAFRRADRRPGGVIAHGTSM</sequence>
<organism evidence="2">
    <name type="scientific">uncultured Craurococcus sp</name>
    <dbReference type="NCBI Taxonomy" id="1135998"/>
    <lineage>
        <taxon>Bacteria</taxon>
        <taxon>Pseudomonadati</taxon>
        <taxon>Pseudomonadota</taxon>
        <taxon>Alphaproteobacteria</taxon>
        <taxon>Acetobacterales</taxon>
        <taxon>Acetobacteraceae</taxon>
        <taxon>Craurococcus</taxon>
        <taxon>environmental samples</taxon>
    </lineage>
</organism>
<proteinExistence type="predicted"/>
<feature type="compositionally biased region" description="Basic and acidic residues" evidence="1">
    <location>
        <begin position="30"/>
        <end position="39"/>
    </location>
</feature>
<evidence type="ECO:0000313" key="2">
    <source>
        <dbReference type="EMBL" id="CAA9286306.1"/>
    </source>
</evidence>
<feature type="non-terminal residue" evidence="2">
    <location>
        <position position="1"/>
    </location>
</feature>